<name>A0ABY2N9D3_9LEPT</name>
<dbReference type="RefSeq" id="WP_135684402.1">
    <property type="nucleotide sequence ID" value="NZ_RQEQ01000072.1"/>
</dbReference>
<dbReference type="EMBL" id="RQGT01000036">
    <property type="protein sequence ID" value="TGM18787.1"/>
    <property type="molecule type" value="Genomic_DNA"/>
</dbReference>
<protein>
    <submittedName>
        <fullName evidence="2">Uncharacterized protein</fullName>
    </submittedName>
</protein>
<evidence type="ECO:0000313" key="2">
    <source>
        <dbReference type="EMBL" id="TGM18787.1"/>
    </source>
</evidence>
<evidence type="ECO:0000313" key="3">
    <source>
        <dbReference type="Proteomes" id="UP000297422"/>
    </source>
</evidence>
<evidence type="ECO:0000256" key="1">
    <source>
        <dbReference type="SAM" id="MobiDB-lite"/>
    </source>
</evidence>
<accession>A0ABY2N9D3</accession>
<proteinExistence type="predicted"/>
<comment type="caution">
    <text evidence="2">The sequence shown here is derived from an EMBL/GenBank/DDBJ whole genome shotgun (WGS) entry which is preliminary data.</text>
</comment>
<reference evidence="3" key="1">
    <citation type="journal article" date="2019" name="PLoS Negl. Trop. Dis.">
        <title>Revisiting the worldwide diversity of Leptospira species in the environment.</title>
        <authorList>
            <person name="Vincent A.T."/>
            <person name="Schiettekatte O."/>
            <person name="Bourhy P."/>
            <person name="Veyrier F.J."/>
            <person name="Picardeau M."/>
        </authorList>
    </citation>
    <scope>NUCLEOTIDE SEQUENCE [LARGE SCALE GENOMIC DNA]</scope>
    <source>
        <strain evidence="3">201702407</strain>
    </source>
</reference>
<feature type="region of interest" description="Disordered" evidence="1">
    <location>
        <begin position="29"/>
        <end position="63"/>
    </location>
</feature>
<feature type="compositionally biased region" description="Basic and acidic residues" evidence="1">
    <location>
        <begin position="29"/>
        <end position="43"/>
    </location>
</feature>
<dbReference type="InterPro" id="IPR055726">
    <property type="entry name" value="DUF7302"/>
</dbReference>
<dbReference type="Proteomes" id="UP000297422">
    <property type="component" value="Unassembled WGS sequence"/>
</dbReference>
<sequence length="63" mass="7200">MAEEKLVKLFRNTQNGKVTVRVSEKEAEELLKNPDYSRFEEPAKPQAPETQKPAKTTPQKEGE</sequence>
<gene>
    <name evidence="2" type="ORF">EHQ90_06365</name>
</gene>
<keyword evidence="3" id="KW-1185">Reference proteome</keyword>
<dbReference type="Pfam" id="PF23976">
    <property type="entry name" value="DUF7302"/>
    <property type="match status" value="1"/>
</dbReference>
<organism evidence="2 3">
    <name type="scientific">Leptospira stimsonii</name>
    <dbReference type="NCBI Taxonomy" id="2202203"/>
    <lineage>
        <taxon>Bacteria</taxon>
        <taxon>Pseudomonadati</taxon>
        <taxon>Spirochaetota</taxon>
        <taxon>Spirochaetia</taxon>
        <taxon>Leptospirales</taxon>
        <taxon>Leptospiraceae</taxon>
        <taxon>Leptospira</taxon>
    </lineage>
</organism>